<dbReference type="EMBL" id="JANPWB010000010">
    <property type="protein sequence ID" value="KAJ1142938.1"/>
    <property type="molecule type" value="Genomic_DNA"/>
</dbReference>
<evidence type="ECO:0000313" key="2">
    <source>
        <dbReference type="Proteomes" id="UP001066276"/>
    </source>
</evidence>
<sequence>MIRHTKQPAAGNLGGEAARLLDELCRQLQRRGMPPLRFVARLIVEMGPFAQRITILCFASNNHGATEAWRYTKMAVDLLCSAGGNILKLILISHILSASIGTGFNHQLSCIQRPWPSHDERASTGSPPPPYRSCTTGLPCGFLAPAQQCVPAPSSRW</sequence>
<proteinExistence type="predicted"/>
<reference evidence="1" key="1">
    <citation type="journal article" date="2022" name="bioRxiv">
        <title>Sequencing and chromosome-scale assembly of the giantPleurodeles waltlgenome.</title>
        <authorList>
            <person name="Brown T."/>
            <person name="Elewa A."/>
            <person name="Iarovenko S."/>
            <person name="Subramanian E."/>
            <person name="Araus A.J."/>
            <person name="Petzold A."/>
            <person name="Susuki M."/>
            <person name="Suzuki K.-i.T."/>
            <person name="Hayashi T."/>
            <person name="Toyoda A."/>
            <person name="Oliveira C."/>
            <person name="Osipova E."/>
            <person name="Leigh N.D."/>
            <person name="Simon A."/>
            <person name="Yun M.H."/>
        </authorList>
    </citation>
    <scope>NUCLEOTIDE SEQUENCE</scope>
    <source>
        <strain evidence="1">20211129_DDA</strain>
        <tissue evidence="1">Liver</tissue>
    </source>
</reference>
<protein>
    <submittedName>
        <fullName evidence="1">Uncharacterized protein</fullName>
    </submittedName>
</protein>
<evidence type="ECO:0000313" key="1">
    <source>
        <dbReference type="EMBL" id="KAJ1142938.1"/>
    </source>
</evidence>
<accession>A0AAV7QWV0</accession>
<keyword evidence="2" id="KW-1185">Reference proteome</keyword>
<dbReference type="Proteomes" id="UP001066276">
    <property type="component" value="Chromosome 6"/>
</dbReference>
<comment type="caution">
    <text evidence="1">The sequence shown here is derived from an EMBL/GenBank/DDBJ whole genome shotgun (WGS) entry which is preliminary data.</text>
</comment>
<organism evidence="1 2">
    <name type="scientific">Pleurodeles waltl</name>
    <name type="common">Iberian ribbed newt</name>
    <dbReference type="NCBI Taxonomy" id="8319"/>
    <lineage>
        <taxon>Eukaryota</taxon>
        <taxon>Metazoa</taxon>
        <taxon>Chordata</taxon>
        <taxon>Craniata</taxon>
        <taxon>Vertebrata</taxon>
        <taxon>Euteleostomi</taxon>
        <taxon>Amphibia</taxon>
        <taxon>Batrachia</taxon>
        <taxon>Caudata</taxon>
        <taxon>Salamandroidea</taxon>
        <taxon>Salamandridae</taxon>
        <taxon>Pleurodelinae</taxon>
        <taxon>Pleurodeles</taxon>
    </lineage>
</organism>
<gene>
    <name evidence="1" type="ORF">NDU88_009250</name>
</gene>
<name>A0AAV7QWV0_PLEWA</name>
<dbReference type="AlphaFoldDB" id="A0AAV7QWV0"/>